<evidence type="ECO:0000313" key="3">
    <source>
        <dbReference type="Proteomes" id="UP000242699"/>
    </source>
</evidence>
<feature type="transmembrane region" description="Helical" evidence="1">
    <location>
        <begin position="35"/>
        <end position="59"/>
    </location>
</feature>
<feature type="transmembrane region" description="Helical" evidence="1">
    <location>
        <begin position="7"/>
        <end position="29"/>
    </location>
</feature>
<sequence length="120" mass="12174">MTMRVGVILRGFVAGALASALIAITLALIDFNTVLSTTAISLSLWLGTIVVAGISGWAAGRAADQAAWIHGTLAALSVYLAGKVIAENLHMGSGNHLWIGLGVSLVAGMLGGIWAAGSQY</sequence>
<keyword evidence="1" id="KW-0812">Transmembrane</keyword>
<dbReference type="Proteomes" id="UP000242699">
    <property type="component" value="Unassembled WGS sequence"/>
</dbReference>
<feature type="transmembrane region" description="Helical" evidence="1">
    <location>
        <begin position="66"/>
        <end position="85"/>
    </location>
</feature>
<reference evidence="2 3" key="1">
    <citation type="journal article" date="2014" name="BMC Genomics">
        <title>Comparison of environmental and isolate Sulfobacillus genomes reveals diverse carbon, sulfur, nitrogen, and hydrogen metabolisms.</title>
        <authorList>
            <person name="Justice N.B."/>
            <person name="Norman A."/>
            <person name="Brown C.T."/>
            <person name="Singh A."/>
            <person name="Thomas B.C."/>
            <person name="Banfield J.F."/>
        </authorList>
    </citation>
    <scope>NUCLEOTIDE SEQUENCE [LARGE SCALE GENOMIC DNA]</scope>
    <source>
        <strain evidence="2">AMDSBA1</strain>
    </source>
</reference>
<proteinExistence type="predicted"/>
<keyword evidence="1" id="KW-0472">Membrane</keyword>
<dbReference type="AlphaFoldDB" id="A0A2T2XBA3"/>
<accession>A0A2T2XBA3</accession>
<dbReference type="EMBL" id="PXYT01000001">
    <property type="protein sequence ID" value="PSR31726.1"/>
    <property type="molecule type" value="Genomic_DNA"/>
</dbReference>
<gene>
    <name evidence="2" type="ORF">C7B43_00420</name>
</gene>
<dbReference type="InterPro" id="IPR023804">
    <property type="entry name" value="DUF3792_TM"/>
</dbReference>
<name>A0A2T2XBA3_9FIRM</name>
<keyword evidence="1" id="KW-1133">Transmembrane helix</keyword>
<feature type="transmembrane region" description="Helical" evidence="1">
    <location>
        <begin position="97"/>
        <end position="117"/>
    </location>
</feature>
<evidence type="ECO:0000256" key="1">
    <source>
        <dbReference type="SAM" id="Phobius"/>
    </source>
</evidence>
<evidence type="ECO:0000313" key="2">
    <source>
        <dbReference type="EMBL" id="PSR31726.1"/>
    </source>
</evidence>
<comment type="caution">
    <text evidence="2">The sequence shown here is derived from an EMBL/GenBank/DDBJ whole genome shotgun (WGS) entry which is preliminary data.</text>
</comment>
<dbReference type="NCBIfam" id="TIGR04086">
    <property type="entry name" value="TIGR04086_membr"/>
    <property type="match status" value="1"/>
</dbReference>
<organism evidence="2 3">
    <name type="scientific">Sulfobacillus benefaciens</name>
    <dbReference type="NCBI Taxonomy" id="453960"/>
    <lineage>
        <taxon>Bacteria</taxon>
        <taxon>Bacillati</taxon>
        <taxon>Bacillota</taxon>
        <taxon>Clostridia</taxon>
        <taxon>Eubacteriales</taxon>
        <taxon>Clostridiales Family XVII. Incertae Sedis</taxon>
        <taxon>Sulfobacillus</taxon>
    </lineage>
</organism>
<protein>
    <submittedName>
        <fullName evidence="2">TIGR04086 family membrane protein</fullName>
    </submittedName>
</protein>